<keyword evidence="2" id="KW-0812">Transmembrane</keyword>
<accession>B3M9I6</accession>
<evidence type="ECO:0000313" key="3">
    <source>
        <dbReference type="EMBL" id="EDV38992.1"/>
    </source>
</evidence>
<dbReference type="Proteomes" id="UP000007801">
    <property type="component" value="Unassembled WGS sequence"/>
</dbReference>
<reference evidence="3 4" key="1">
    <citation type="journal article" date="2007" name="Nature">
        <title>Evolution of genes and genomes on the Drosophila phylogeny.</title>
        <authorList>
            <consortium name="Drosophila 12 Genomes Consortium"/>
            <person name="Clark A.G."/>
            <person name="Eisen M.B."/>
            <person name="Smith D.R."/>
            <person name="Bergman C.M."/>
            <person name="Oliver B."/>
            <person name="Markow T.A."/>
            <person name="Kaufman T.C."/>
            <person name="Kellis M."/>
            <person name="Gelbart W."/>
            <person name="Iyer V.N."/>
            <person name="Pollard D.A."/>
            <person name="Sackton T.B."/>
            <person name="Larracuente A.M."/>
            <person name="Singh N.D."/>
            <person name="Abad J.P."/>
            <person name="Abt D.N."/>
            <person name="Adryan B."/>
            <person name="Aguade M."/>
            <person name="Akashi H."/>
            <person name="Anderson W.W."/>
            <person name="Aquadro C.F."/>
            <person name="Ardell D.H."/>
            <person name="Arguello R."/>
            <person name="Artieri C.G."/>
            <person name="Barbash D.A."/>
            <person name="Barker D."/>
            <person name="Barsanti P."/>
            <person name="Batterham P."/>
            <person name="Batzoglou S."/>
            <person name="Begun D."/>
            <person name="Bhutkar A."/>
            <person name="Blanco E."/>
            <person name="Bosak S.A."/>
            <person name="Bradley R.K."/>
            <person name="Brand A.D."/>
            <person name="Brent M.R."/>
            <person name="Brooks A.N."/>
            <person name="Brown R.H."/>
            <person name="Butlin R.K."/>
            <person name="Caggese C."/>
            <person name="Calvi B.R."/>
            <person name="Bernardo de Carvalho A."/>
            <person name="Caspi A."/>
            <person name="Castrezana S."/>
            <person name="Celniker S.E."/>
            <person name="Chang J.L."/>
            <person name="Chapple C."/>
            <person name="Chatterji S."/>
            <person name="Chinwalla A."/>
            <person name="Civetta A."/>
            <person name="Clifton S.W."/>
            <person name="Comeron J.M."/>
            <person name="Costello J.C."/>
            <person name="Coyne J.A."/>
            <person name="Daub J."/>
            <person name="David R.G."/>
            <person name="Delcher A.L."/>
            <person name="Delehaunty K."/>
            <person name="Do C.B."/>
            <person name="Ebling H."/>
            <person name="Edwards K."/>
            <person name="Eickbush T."/>
            <person name="Evans J.D."/>
            <person name="Filipski A."/>
            <person name="Findeiss S."/>
            <person name="Freyhult E."/>
            <person name="Fulton L."/>
            <person name="Fulton R."/>
            <person name="Garcia A.C."/>
            <person name="Gardiner A."/>
            <person name="Garfield D.A."/>
            <person name="Garvin B.E."/>
            <person name="Gibson G."/>
            <person name="Gilbert D."/>
            <person name="Gnerre S."/>
            <person name="Godfrey J."/>
            <person name="Good R."/>
            <person name="Gotea V."/>
            <person name="Gravely B."/>
            <person name="Greenberg A.J."/>
            <person name="Griffiths-Jones S."/>
            <person name="Gross S."/>
            <person name="Guigo R."/>
            <person name="Gustafson E.A."/>
            <person name="Haerty W."/>
            <person name="Hahn M.W."/>
            <person name="Halligan D.L."/>
            <person name="Halpern A.L."/>
            <person name="Halter G.M."/>
            <person name="Han M.V."/>
            <person name="Heger A."/>
            <person name="Hillier L."/>
            <person name="Hinrichs A.S."/>
            <person name="Holmes I."/>
            <person name="Hoskins R.A."/>
            <person name="Hubisz M.J."/>
            <person name="Hultmark D."/>
            <person name="Huntley M.A."/>
            <person name="Jaffe D.B."/>
            <person name="Jagadeeshan S."/>
            <person name="Jeck W.R."/>
            <person name="Johnson J."/>
            <person name="Jones C.D."/>
            <person name="Jordan W.C."/>
            <person name="Karpen G.H."/>
            <person name="Kataoka E."/>
            <person name="Keightley P.D."/>
            <person name="Kheradpour P."/>
            <person name="Kirkness E.F."/>
            <person name="Koerich L.B."/>
            <person name="Kristiansen K."/>
            <person name="Kudrna D."/>
            <person name="Kulathinal R.J."/>
            <person name="Kumar S."/>
            <person name="Kwok R."/>
            <person name="Lander E."/>
            <person name="Langley C.H."/>
            <person name="Lapoint R."/>
            <person name="Lazzaro B.P."/>
            <person name="Lee S.J."/>
            <person name="Levesque L."/>
            <person name="Li R."/>
            <person name="Lin C.F."/>
            <person name="Lin M.F."/>
            <person name="Lindblad-Toh K."/>
            <person name="Llopart A."/>
            <person name="Long M."/>
            <person name="Low L."/>
            <person name="Lozovsky E."/>
            <person name="Lu J."/>
            <person name="Luo M."/>
            <person name="Machado C.A."/>
            <person name="Makalowski W."/>
            <person name="Marzo M."/>
            <person name="Matsuda M."/>
            <person name="Matzkin L."/>
            <person name="McAllister B."/>
            <person name="McBride C.S."/>
            <person name="McKernan B."/>
            <person name="McKernan K."/>
            <person name="Mendez-Lago M."/>
            <person name="Minx P."/>
            <person name="Mollenhauer M.U."/>
            <person name="Montooth K."/>
            <person name="Mount S.M."/>
            <person name="Mu X."/>
            <person name="Myers E."/>
            <person name="Negre B."/>
            <person name="Newfeld S."/>
            <person name="Nielsen R."/>
            <person name="Noor M.A."/>
            <person name="O'Grady P."/>
            <person name="Pachter L."/>
            <person name="Papaceit M."/>
            <person name="Parisi M.J."/>
            <person name="Parisi M."/>
            <person name="Parts L."/>
            <person name="Pedersen J.S."/>
            <person name="Pesole G."/>
            <person name="Phillippy A.M."/>
            <person name="Ponting C.P."/>
            <person name="Pop M."/>
            <person name="Porcelli D."/>
            <person name="Powell J.R."/>
            <person name="Prohaska S."/>
            <person name="Pruitt K."/>
            <person name="Puig M."/>
            <person name="Quesneville H."/>
            <person name="Ram K.R."/>
            <person name="Rand D."/>
            <person name="Rasmussen M.D."/>
            <person name="Reed L.K."/>
            <person name="Reenan R."/>
            <person name="Reily A."/>
            <person name="Remington K.A."/>
            <person name="Rieger T.T."/>
            <person name="Ritchie M.G."/>
            <person name="Robin C."/>
            <person name="Rogers Y.H."/>
            <person name="Rohde C."/>
            <person name="Rozas J."/>
            <person name="Rubenfield M.J."/>
            <person name="Ruiz A."/>
            <person name="Russo S."/>
            <person name="Salzberg S.L."/>
            <person name="Sanchez-Gracia A."/>
            <person name="Saranga D.J."/>
            <person name="Sato H."/>
            <person name="Schaeffer S.W."/>
            <person name="Schatz M.C."/>
            <person name="Schlenke T."/>
            <person name="Schwartz R."/>
            <person name="Segarra C."/>
            <person name="Singh R.S."/>
            <person name="Sirot L."/>
            <person name="Sirota M."/>
            <person name="Sisneros N.B."/>
            <person name="Smith C.D."/>
            <person name="Smith T.F."/>
            <person name="Spieth J."/>
            <person name="Stage D.E."/>
            <person name="Stark A."/>
            <person name="Stephan W."/>
            <person name="Strausberg R.L."/>
            <person name="Strempel S."/>
            <person name="Sturgill D."/>
            <person name="Sutton G."/>
            <person name="Sutton G.G."/>
            <person name="Tao W."/>
            <person name="Teichmann S."/>
            <person name="Tobari Y.N."/>
            <person name="Tomimura Y."/>
            <person name="Tsolas J.M."/>
            <person name="Valente V.L."/>
            <person name="Venter E."/>
            <person name="Venter J.C."/>
            <person name="Vicario S."/>
            <person name="Vieira F.G."/>
            <person name="Vilella A.J."/>
            <person name="Villasante A."/>
            <person name="Walenz B."/>
            <person name="Wang J."/>
            <person name="Wasserman M."/>
            <person name="Watts T."/>
            <person name="Wilson D."/>
            <person name="Wilson R.K."/>
            <person name="Wing R.A."/>
            <person name="Wolfner M.F."/>
            <person name="Wong A."/>
            <person name="Wong G.K."/>
            <person name="Wu C.I."/>
            <person name="Wu G."/>
            <person name="Yamamoto D."/>
            <person name="Yang H.P."/>
            <person name="Yang S.P."/>
            <person name="Yorke J.A."/>
            <person name="Yoshida K."/>
            <person name="Zdobnov E."/>
            <person name="Zhang P."/>
            <person name="Zhang Y."/>
            <person name="Zimin A.V."/>
            <person name="Baldwin J."/>
            <person name="Abdouelleil A."/>
            <person name="Abdulkadir J."/>
            <person name="Abebe A."/>
            <person name="Abera B."/>
            <person name="Abreu J."/>
            <person name="Acer S.C."/>
            <person name="Aftuck L."/>
            <person name="Alexander A."/>
            <person name="An P."/>
            <person name="Anderson E."/>
            <person name="Anderson S."/>
            <person name="Arachi H."/>
            <person name="Azer M."/>
            <person name="Bachantsang P."/>
            <person name="Barry A."/>
            <person name="Bayul T."/>
            <person name="Berlin A."/>
            <person name="Bessette D."/>
            <person name="Bloom T."/>
            <person name="Blye J."/>
            <person name="Boguslavskiy L."/>
            <person name="Bonnet C."/>
            <person name="Boukhgalter B."/>
            <person name="Bourzgui I."/>
            <person name="Brown A."/>
            <person name="Cahill P."/>
            <person name="Channer S."/>
            <person name="Cheshatsang Y."/>
            <person name="Chuda L."/>
            <person name="Citroen M."/>
            <person name="Collymore A."/>
            <person name="Cooke P."/>
            <person name="Costello M."/>
            <person name="D'Aco K."/>
            <person name="Daza R."/>
            <person name="De Haan G."/>
            <person name="DeGray S."/>
            <person name="DeMaso C."/>
            <person name="Dhargay N."/>
            <person name="Dooley K."/>
            <person name="Dooley E."/>
            <person name="Doricent M."/>
            <person name="Dorje P."/>
            <person name="Dorjee K."/>
            <person name="Dupes A."/>
            <person name="Elong R."/>
            <person name="Falk J."/>
            <person name="Farina A."/>
            <person name="Faro S."/>
            <person name="Ferguson D."/>
            <person name="Fisher S."/>
            <person name="Foley C.D."/>
            <person name="Franke A."/>
            <person name="Friedrich D."/>
            <person name="Gadbois L."/>
            <person name="Gearin G."/>
            <person name="Gearin C.R."/>
            <person name="Giannoukos G."/>
            <person name="Goode T."/>
            <person name="Graham J."/>
            <person name="Grandbois E."/>
            <person name="Grewal S."/>
            <person name="Gyaltsen K."/>
            <person name="Hafez N."/>
            <person name="Hagos B."/>
            <person name="Hall J."/>
            <person name="Henson C."/>
            <person name="Hollinger A."/>
            <person name="Honan T."/>
            <person name="Huard M.D."/>
            <person name="Hughes L."/>
            <person name="Hurhula B."/>
            <person name="Husby M.E."/>
            <person name="Kamat A."/>
            <person name="Kanga B."/>
            <person name="Kashin S."/>
            <person name="Khazanovich D."/>
            <person name="Kisner P."/>
            <person name="Lance K."/>
            <person name="Lara M."/>
            <person name="Lee W."/>
            <person name="Lennon N."/>
            <person name="Letendre F."/>
            <person name="LeVine R."/>
            <person name="Lipovsky A."/>
            <person name="Liu X."/>
            <person name="Liu J."/>
            <person name="Liu S."/>
            <person name="Lokyitsang T."/>
            <person name="Lokyitsang Y."/>
            <person name="Lubonja R."/>
            <person name="Lui A."/>
            <person name="MacDonald P."/>
            <person name="Magnisalis V."/>
            <person name="Maru K."/>
            <person name="Matthews C."/>
            <person name="McCusker W."/>
            <person name="McDonough S."/>
            <person name="Mehta T."/>
            <person name="Meldrim J."/>
            <person name="Meneus L."/>
            <person name="Mihai O."/>
            <person name="Mihalev A."/>
            <person name="Mihova T."/>
            <person name="Mittelman R."/>
            <person name="Mlenga V."/>
            <person name="Montmayeur A."/>
            <person name="Mulrain L."/>
            <person name="Navidi A."/>
            <person name="Naylor J."/>
            <person name="Negash T."/>
            <person name="Nguyen T."/>
            <person name="Nguyen N."/>
            <person name="Nicol R."/>
            <person name="Norbu C."/>
            <person name="Norbu N."/>
            <person name="Novod N."/>
            <person name="O'Neill B."/>
            <person name="Osman S."/>
            <person name="Markiewicz E."/>
            <person name="Oyono O.L."/>
            <person name="Patti C."/>
            <person name="Phunkhang P."/>
            <person name="Pierre F."/>
            <person name="Priest M."/>
            <person name="Raghuraman S."/>
            <person name="Rege F."/>
            <person name="Reyes R."/>
            <person name="Rise C."/>
            <person name="Rogov P."/>
            <person name="Ross K."/>
            <person name="Ryan E."/>
            <person name="Settipalli S."/>
            <person name="Shea T."/>
            <person name="Sherpa N."/>
            <person name="Shi L."/>
            <person name="Shih D."/>
            <person name="Sparrow T."/>
            <person name="Spaulding J."/>
            <person name="Stalker J."/>
            <person name="Stange-Thomann N."/>
            <person name="Stavropoulos S."/>
            <person name="Stone C."/>
            <person name="Strader C."/>
            <person name="Tesfaye S."/>
            <person name="Thomson T."/>
            <person name="Thoulutsang Y."/>
            <person name="Thoulutsang D."/>
            <person name="Topham K."/>
            <person name="Topping I."/>
            <person name="Tsamla T."/>
            <person name="Vassiliev H."/>
            <person name="Vo A."/>
            <person name="Wangchuk T."/>
            <person name="Wangdi T."/>
            <person name="Weiand M."/>
            <person name="Wilkinson J."/>
            <person name="Wilson A."/>
            <person name="Yadav S."/>
            <person name="Young G."/>
            <person name="Yu Q."/>
            <person name="Zembek L."/>
            <person name="Zhong D."/>
            <person name="Zimmer A."/>
            <person name="Zwirko Z."/>
            <person name="Jaffe D.B."/>
            <person name="Alvarez P."/>
            <person name="Brockman W."/>
            <person name="Butler J."/>
            <person name="Chin C."/>
            <person name="Gnerre S."/>
            <person name="Grabherr M."/>
            <person name="Kleber M."/>
            <person name="Mauceli E."/>
            <person name="MacCallum I."/>
        </authorList>
    </citation>
    <scope>NUCLEOTIDE SEQUENCE [LARGE SCALE GENOMIC DNA]</scope>
    <source>
        <strain evidence="4">Tucson 14024-0371.13</strain>
    </source>
</reference>
<dbReference type="STRING" id="7217.B3M9I6"/>
<proteinExistence type="predicted"/>
<evidence type="ECO:0000256" key="2">
    <source>
        <dbReference type="SAM" id="Phobius"/>
    </source>
</evidence>
<keyword evidence="2" id="KW-1133">Transmembrane helix</keyword>
<dbReference type="InParanoid" id="B3M9I6"/>
<dbReference type="OrthoDB" id="67850at2759"/>
<name>B3M9I6_DROAN</name>
<organism evidence="3 4">
    <name type="scientific">Drosophila ananassae</name>
    <name type="common">Fruit fly</name>
    <dbReference type="NCBI Taxonomy" id="7217"/>
    <lineage>
        <taxon>Eukaryota</taxon>
        <taxon>Metazoa</taxon>
        <taxon>Ecdysozoa</taxon>
        <taxon>Arthropoda</taxon>
        <taxon>Hexapoda</taxon>
        <taxon>Insecta</taxon>
        <taxon>Pterygota</taxon>
        <taxon>Neoptera</taxon>
        <taxon>Endopterygota</taxon>
        <taxon>Diptera</taxon>
        <taxon>Brachycera</taxon>
        <taxon>Muscomorpha</taxon>
        <taxon>Ephydroidea</taxon>
        <taxon>Drosophilidae</taxon>
        <taxon>Drosophila</taxon>
        <taxon>Sophophora</taxon>
    </lineage>
</organism>
<feature type="transmembrane region" description="Helical" evidence="2">
    <location>
        <begin position="148"/>
        <end position="165"/>
    </location>
</feature>
<keyword evidence="4" id="KW-1185">Reference proteome</keyword>
<feature type="transmembrane region" description="Helical" evidence="2">
    <location>
        <begin position="118"/>
        <end position="142"/>
    </location>
</feature>
<dbReference type="GeneID" id="6507710"/>
<dbReference type="PhylomeDB" id="B3M9I6"/>
<feature type="transmembrane region" description="Helical" evidence="2">
    <location>
        <begin position="74"/>
        <end position="97"/>
    </location>
</feature>
<dbReference type="OMA" id="GSWYYLM"/>
<evidence type="ECO:0000256" key="1">
    <source>
        <dbReference type="SAM" id="MobiDB-lite"/>
    </source>
</evidence>
<sequence>MNLQAIYDTWIPKYLQVQPAKIRITILYRFVFASVLCFVLDYQLLALFLSLTLFDVRRPVSSLNEAFGWTFFSVYTSVVMLVIRGGVAGYGWLLCNVHYSDPVLCRNRRDRFAEEWPLLLRMFFAILFIATMTSLLYVSFAASEGESWHYLLSCGLFCAVSYFVNNFERHLTRFPLPMLHIDFHAALLNTWWQILKRSGREALYQTVLFSPIYWYSVGWCLDGTVTVTQTGLHLQGWLLSTLILAKLHMVRKLYGLVMQRPLSLINDSPKLHETHDTCLFNIILGHVLRCVYTMQMRPIPRSLQVNSLLLPLTMVLSVGRIHGFRMLASREFYSAMSGKLGRELFALNDVKNIHSNWTELRDLLVTDAEEFVVRLQKCIGKCHANKEIAGKVSRSRMRSLTKPSPRRKPAKEPSCECPAKPQETDYLKYLYLLGQSLRKRIREFGRRVKGHLAGRRHWQCYMLEVDVLAELHHELCCGEPLVWTLQGLVGVFMRSVADDRYGVVQPDLRLVLETLHKVERQLNLASGLIHKNRCSCAGTCRSHELLMAAVQRCQCRMLVTFGPHLDFIVGRGELEKELEERMALIY</sequence>
<feature type="compositionally biased region" description="Basic residues" evidence="1">
    <location>
        <begin position="393"/>
        <end position="409"/>
    </location>
</feature>
<evidence type="ECO:0008006" key="5">
    <source>
        <dbReference type="Google" id="ProtNLM"/>
    </source>
</evidence>
<dbReference type="AlphaFoldDB" id="B3M9I6"/>
<keyword evidence="2" id="KW-0472">Membrane</keyword>
<evidence type="ECO:0000313" key="4">
    <source>
        <dbReference type="Proteomes" id="UP000007801"/>
    </source>
</evidence>
<protein>
    <recommendedName>
        <fullName evidence="5">Nucleoporin Ndc1</fullName>
    </recommendedName>
</protein>
<gene>
    <name evidence="3" type="primary">Dana\GF25084</name>
    <name evidence="3" type="synonym">dana_GLEANR_9764</name>
    <name evidence="3" type="ORF">GF25084</name>
</gene>
<dbReference type="HOGENOM" id="CLU_497218_0_0_1"/>
<dbReference type="EMBL" id="CH902618">
    <property type="protein sequence ID" value="EDV38992.1"/>
    <property type="molecule type" value="Genomic_DNA"/>
</dbReference>
<dbReference type="KEGG" id="dan:6507710"/>
<feature type="region of interest" description="Disordered" evidence="1">
    <location>
        <begin position="393"/>
        <end position="417"/>
    </location>
</feature>
<feature type="transmembrane region" description="Helical" evidence="2">
    <location>
        <begin position="30"/>
        <end position="54"/>
    </location>
</feature>
<dbReference type="eggNOG" id="KOG4358">
    <property type="taxonomic scope" value="Eukaryota"/>
</dbReference>